<organism evidence="1 2">
    <name type="scientific">Pleurotus cornucopiae</name>
    <name type="common">Cornucopia mushroom</name>
    <dbReference type="NCBI Taxonomy" id="5321"/>
    <lineage>
        <taxon>Eukaryota</taxon>
        <taxon>Fungi</taxon>
        <taxon>Dikarya</taxon>
        <taxon>Basidiomycota</taxon>
        <taxon>Agaricomycotina</taxon>
        <taxon>Agaricomycetes</taxon>
        <taxon>Agaricomycetidae</taxon>
        <taxon>Agaricales</taxon>
        <taxon>Pleurotineae</taxon>
        <taxon>Pleurotaceae</taxon>
        <taxon>Pleurotus</taxon>
    </lineage>
</organism>
<dbReference type="EMBL" id="WQMT02000005">
    <property type="protein sequence ID" value="KAG9222273.1"/>
    <property type="molecule type" value="Genomic_DNA"/>
</dbReference>
<accession>A0ACB7IXB5</accession>
<protein>
    <submittedName>
        <fullName evidence="1">Uncharacterized protein</fullName>
    </submittedName>
</protein>
<reference evidence="1 2" key="1">
    <citation type="journal article" date="2021" name="Appl. Environ. Microbiol.">
        <title>Genetic linkage and physical mapping for an oyster mushroom Pleurotus cornucopiae and QTL analysis for the trait cap color.</title>
        <authorList>
            <person name="Zhang Y."/>
            <person name="Gao W."/>
            <person name="Sonnenberg A."/>
            <person name="Chen Q."/>
            <person name="Zhang J."/>
            <person name="Huang C."/>
        </authorList>
    </citation>
    <scope>NUCLEOTIDE SEQUENCE [LARGE SCALE GENOMIC DNA]</scope>
    <source>
        <strain evidence="1">CCMSSC00406</strain>
    </source>
</reference>
<proteinExistence type="predicted"/>
<keyword evidence="2" id="KW-1185">Reference proteome</keyword>
<name>A0ACB7IXB5_PLECO</name>
<gene>
    <name evidence="1" type="ORF">CCMSSC00406_0006570</name>
</gene>
<dbReference type="Proteomes" id="UP000824881">
    <property type="component" value="Unassembled WGS sequence"/>
</dbReference>
<comment type="caution">
    <text evidence="1">The sequence shown here is derived from an EMBL/GenBank/DDBJ whole genome shotgun (WGS) entry which is preliminary data.</text>
</comment>
<evidence type="ECO:0000313" key="1">
    <source>
        <dbReference type="EMBL" id="KAG9222273.1"/>
    </source>
</evidence>
<evidence type="ECO:0000313" key="2">
    <source>
        <dbReference type="Proteomes" id="UP000824881"/>
    </source>
</evidence>
<sequence length="582" mass="65198">MQLPLFHLALMLPFWPPKDRPPKFNFTHGDDAFSPMDMVSMRKPGEGIANPAGDMFLLPIKTYNETEAEYQYSMLLSSLGMAVQQTHEFTLSDRDSVFWLDSRTIAHVIHIETEDYPYEKYDLKALSLDLKDSSDGDAGHLRVLHSSFAATLPTITGSDFRYLPQAQRLVFYDQIPEDGNFTMYRPEEAPVYFDGPPPDYGSMITRVMDDRATDDMPTLMSVSLSKAVSDAWSLGSDYGRLIPHDQLPDISTENHYDVSGTRIIYRTEAEVEIPDCTCRFPQDIYVNNIDGSTIPRRIASARVVISPTLNHAGTKAAWLEIKGKKKIVVYDIVQDIEFTLIDDMNLTSASLVFSKVDNTLYFISANDILVSVYSLPIPETPLSGSLDSPVPPNLITETTSLSRIQALPNGDILATRLSYASPNEVIIIHDPQGAKVVEQASHLNDDIVQRTNLTEGEAFEIPGMENAHGWLLKPKGWIKNDGVKRPVVLIHYEGEQYGIAFIPRANTAVEVLVLGIDRRKAIFIDEDSSETMLNAVNNSGSKHGLRFKLAFGIFSDEYDLYLEGRDSNSIYRAYDFLQSIAE</sequence>